<organism evidence="1 2">
    <name type="scientific">phage Lak_Megaphage_RVC_JS4_GC31</name>
    <dbReference type="NCBI Taxonomy" id="3109228"/>
    <lineage>
        <taxon>Viruses</taxon>
        <taxon>Duplodnaviria</taxon>
        <taxon>Heunggongvirae</taxon>
        <taxon>Uroviricota</taxon>
        <taxon>Caudoviricetes</taxon>
        <taxon>Caudoviricetes code 15 clade</taxon>
    </lineage>
</organism>
<dbReference type="EMBL" id="OR769222">
    <property type="protein sequence ID" value="WQJ53223.1"/>
    <property type="molecule type" value="Genomic_DNA"/>
</dbReference>
<keyword evidence="2" id="KW-1185">Reference proteome</keyword>
<name>A0ABZ0Z201_9CAUD</name>
<reference evidence="1 2" key="1">
    <citation type="submission" date="2023-11" db="EMBL/GenBank/DDBJ databases">
        <authorList>
            <person name="Cook R."/>
            <person name="Crisci M."/>
            <person name="Pye H."/>
            <person name="Adriaenssens E."/>
            <person name="Santini J."/>
        </authorList>
    </citation>
    <scope>NUCLEOTIDE SEQUENCE [LARGE SCALE GENOMIC DNA]</scope>
    <source>
        <strain evidence="1">Lak_Megaphage_RVC_JS4_GC31</strain>
    </source>
</reference>
<accession>A0ABZ0Z201</accession>
<evidence type="ECO:0000313" key="2">
    <source>
        <dbReference type="Proteomes" id="UP001349343"/>
    </source>
</evidence>
<sequence>MNTKQKKALYESIMKNVAKTVKKNLNESFGDTNKTRAITLVSLIDNDNILQSDRTKAFIDNTDAQNYFTDLFREICEENGMTCTDDNMDELDAAIDNGFFIFSDGTTITINEITLKY</sequence>
<proteinExistence type="predicted"/>
<dbReference type="Proteomes" id="UP001349343">
    <property type="component" value="Segment"/>
</dbReference>
<evidence type="ECO:0000313" key="1">
    <source>
        <dbReference type="EMBL" id="WQJ53223.1"/>
    </source>
</evidence>
<protein>
    <submittedName>
        <fullName evidence="1">Uncharacterized protein</fullName>
    </submittedName>
</protein>